<accession>A0A177AQQ9</accession>
<dbReference type="PROSITE" id="PS00141">
    <property type="entry name" value="ASP_PROTEASE"/>
    <property type="match status" value="1"/>
</dbReference>
<keyword evidence="2" id="KW-1185">Reference proteome</keyword>
<dbReference type="SUPFAM" id="SSF50630">
    <property type="entry name" value="Acid proteases"/>
    <property type="match status" value="1"/>
</dbReference>
<dbReference type="InterPro" id="IPR001969">
    <property type="entry name" value="Aspartic_peptidase_AS"/>
</dbReference>
<dbReference type="Proteomes" id="UP000078046">
    <property type="component" value="Unassembled WGS sequence"/>
</dbReference>
<dbReference type="AlphaFoldDB" id="A0A177AQQ9"/>
<dbReference type="EMBL" id="LWCA01002675">
    <property type="protein sequence ID" value="OAF63741.1"/>
    <property type="molecule type" value="Genomic_DNA"/>
</dbReference>
<dbReference type="InterPro" id="IPR021109">
    <property type="entry name" value="Peptidase_aspartic_dom_sf"/>
</dbReference>
<proteinExistence type="predicted"/>
<gene>
    <name evidence="1" type="ORF">A3Q56_08553</name>
</gene>
<comment type="caution">
    <text evidence="1">The sequence shown here is derived from an EMBL/GenBank/DDBJ whole genome shotgun (WGS) entry which is preliminary data.</text>
</comment>
<name>A0A177AQQ9_9BILA</name>
<dbReference type="GO" id="GO:0006508">
    <property type="term" value="P:proteolysis"/>
    <property type="evidence" value="ECO:0007669"/>
    <property type="project" value="InterPro"/>
</dbReference>
<evidence type="ECO:0000313" key="1">
    <source>
        <dbReference type="EMBL" id="OAF63741.1"/>
    </source>
</evidence>
<protein>
    <submittedName>
        <fullName evidence="1">Uncharacterized protein</fullName>
    </submittedName>
</protein>
<organism evidence="1 2">
    <name type="scientific">Intoshia linei</name>
    <dbReference type="NCBI Taxonomy" id="1819745"/>
    <lineage>
        <taxon>Eukaryota</taxon>
        <taxon>Metazoa</taxon>
        <taxon>Spiralia</taxon>
        <taxon>Lophotrochozoa</taxon>
        <taxon>Mesozoa</taxon>
        <taxon>Orthonectida</taxon>
        <taxon>Rhopaluridae</taxon>
        <taxon>Intoshia</taxon>
    </lineage>
</organism>
<evidence type="ECO:0000313" key="2">
    <source>
        <dbReference type="Proteomes" id="UP000078046"/>
    </source>
</evidence>
<reference evidence="1 2" key="1">
    <citation type="submission" date="2016-04" db="EMBL/GenBank/DDBJ databases">
        <title>The genome of Intoshia linei affirms orthonectids as highly simplified spiralians.</title>
        <authorList>
            <person name="Mikhailov K.V."/>
            <person name="Slusarev G.S."/>
            <person name="Nikitin M.A."/>
            <person name="Logacheva M.D."/>
            <person name="Penin A."/>
            <person name="Aleoshin V."/>
            <person name="Panchin Y.V."/>
        </authorList>
    </citation>
    <scope>NUCLEOTIDE SEQUENCE [LARGE SCALE GENOMIC DNA]</scope>
    <source>
        <strain evidence="1">Intl2013</strain>
        <tissue evidence="1">Whole animal</tissue>
    </source>
</reference>
<dbReference type="OrthoDB" id="6080250at2759"/>
<sequence>MILDTGSEVSLLPSHIYENSRCDNLIKSYNTLRSFSGHSIQPRGWWTAECKFGNKDLKFFIIVNQLWV</sequence>
<dbReference type="GO" id="GO:0004190">
    <property type="term" value="F:aspartic-type endopeptidase activity"/>
    <property type="evidence" value="ECO:0007669"/>
    <property type="project" value="InterPro"/>
</dbReference>